<dbReference type="PANTHER" id="PTHR45586:SF1">
    <property type="entry name" value="LIPOPOLYSACCHARIDE ASSEMBLY PROTEIN B"/>
    <property type="match status" value="1"/>
</dbReference>
<dbReference type="SUPFAM" id="SSF48452">
    <property type="entry name" value="TPR-like"/>
    <property type="match status" value="2"/>
</dbReference>
<dbReference type="Gene3D" id="1.25.40.10">
    <property type="entry name" value="Tetratricopeptide repeat domain"/>
    <property type="match status" value="1"/>
</dbReference>
<dbReference type="InterPro" id="IPR051012">
    <property type="entry name" value="CellSynth/LPSAsmb/PSIAsmb"/>
</dbReference>
<feature type="non-terminal residue" evidence="3">
    <location>
        <position position="1"/>
    </location>
</feature>
<keyword evidence="2" id="KW-0802">TPR repeat</keyword>
<comment type="caution">
    <text evidence="3">The sequence shown here is derived from an EMBL/GenBank/DDBJ whole genome shotgun (WGS) entry which is preliminary data.</text>
</comment>
<protein>
    <submittedName>
        <fullName evidence="3">Uncharacterized protein</fullName>
    </submittedName>
</protein>
<evidence type="ECO:0000256" key="2">
    <source>
        <dbReference type="ARBA" id="ARBA00022803"/>
    </source>
</evidence>
<reference evidence="3" key="1">
    <citation type="journal article" date="2014" name="Front. Microbiol.">
        <title>High frequency of phylogenetically diverse reductive dehalogenase-homologous genes in deep subseafloor sedimentary metagenomes.</title>
        <authorList>
            <person name="Kawai M."/>
            <person name="Futagami T."/>
            <person name="Toyoda A."/>
            <person name="Takaki Y."/>
            <person name="Nishi S."/>
            <person name="Hori S."/>
            <person name="Arai W."/>
            <person name="Tsubouchi T."/>
            <person name="Morono Y."/>
            <person name="Uchiyama I."/>
            <person name="Ito T."/>
            <person name="Fujiyama A."/>
            <person name="Inagaki F."/>
            <person name="Takami H."/>
        </authorList>
    </citation>
    <scope>NUCLEOTIDE SEQUENCE</scope>
    <source>
        <strain evidence="3">Expedition CK06-06</strain>
    </source>
</reference>
<dbReference type="InterPro" id="IPR019734">
    <property type="entry name" value="TPR_rpt"/>
</dbReference>
<accession>X1UJX6</accession>
<dbReference type="Pfam" id="PF14559">
    <property type="entry name" value="TPR_19"/>
    <property type="match status" value="1"/>
</dbReference>
<dbReference type="AlphaFoldDB" id="X1UJX6"/>
<dbReference type="PANTHER" id="PTHR45586">
    <property type="entry name" value="TPR REPEAT-CONTAINING PROTEIN PA4667"/>
    <property type="match status" value="1"/>
</dbReference>
<name>X1UJX6_9ZZZZ</name>
<dbReference type="EMBL" id="BARW01022513">
    <property type="protein sequence ID" value="GAJ00196.1"/>
    <property type="molecule type" value="Genomic_DNA"/>
</dbReference>
<gene>
    <name evidence="3" type="ORF">S12H4_37552</name>
</gene>
<sequence length="243" mass="27103">DDRPNYVPLLRDLGDILDRLGDTEEALKVLRRAYELAPRDPYVVPKYVDVLAKSGQIREALDIMEGAVKTFPEEAVFEHRMSTLLDNMGDGKEALTHANRACDLSPRKLPEATLHLAALEAKLGSVQRAENLLRKLGSKLPHRIRQVRDNTGAEIKLRQGDLEGARGCLRDYDVTADSYSAGVSARIELADARAALGGRHVEMARSRLKRARTILDSALQRFPNNCPLKETKTSVEELQQELI</sequence>
<keyword evidence="1" id="KW-0677">Repeat</keyword>
<dbReference type="InterPro" id="IPR011990">
    <property type="entry name" value="TPR-like_helical_dom_sf"/>
</dbReference>
<evidence type="ECO:0000256" key="1">
    <source>
        <dbReference type="ARBA" id="ARBA00022737"/>
    </source>
</evidence>
<proteinExistence type="predicted"/>
<dbReference type="SMART" id="SM00028">
    <property type="entry name" value="TPR"/>
    <property type="match status" value="3"/>
</dbReference>
<organism evidence="3">
    <name type="scientific">marine sediment metagenome</name>
    <dbReference type="NCBI Taxonomy" id="412755"/>
    <lineage>
        <taxon>unclassified sequences</taxon>
        <taxon>metagenomes</taxon>
        <taxon>ecological metagenomes</taxon>
    </lineage>
</organism>
<evidence type="ECO:0000313" key="3">
    <source>
        <dbReference type="EMBL" id="GAJ00196.1"/>
    </source>
</evidence>
<dbReference type="PROSITE" id="PS50005">
    <property type="entry name" value="TPR"/>
    <property type="match status" value="1"/>
</dbReference>